<dbReference type="PANTHER" id="PTHR46769">
    <property type="entry name" value="POLYCYSTIC KIDNEY AND HEPATIC DISEASE 1 (AUTOSOMAL RECESSIVE)-LIKE 1"/>
    <property type="match status" value="1"/>
</dbReference>
<dbReference type="Pfam" id="PF18962">
    <property type="entry name" value="Por_Secre_tail"/>
    <property type="match status" value="1"/>
</dbReference>
<keyword evidence="4" id="KW-1185">Reference proteome</keyword>
<dbReference type="PROSITE" id="PS51484">
    <property type="entry name" value="G8"/>
    <property type="match status" value="1"/>
</dbReference>
<protein>
    <submittedName>
        <fullName evidence="3">G8 domain-containing protein</fullName>
    </submittedName>
</protein>
<dbReference type="InterPro" id="IPR019316">
    <property type="entry name" value="G8_domain"/>
</dbReference>
<gene>
    <name evidence="3" type="ORF">QQ008_15595</name>
</gene>
<proteinExistence type="predicted"/>
<dbReference type="PANTHER" id="PTHR46769:SF2">
    <property type="entry name" value="FIBROCYSTIN-L ISOFORM 2 PRECURSOR-RELATED"/>
    <property type="match status" value="1"/>
</dbReference>
<accession>A0ABT8KQV9</accession>
<dbReference type="InterPro" id="IPR052387">
    <property type="entry name" value="Fibrocystin"/>
</dbReference>
<dbReference type="RefSeq" id="WP_346752834.1">
    <property type="nucleotide sequence ID" value="NZ_JAUJEA010000005.1"/>
</dbReference>
<organism evidence="3 4">
    <name type="scientific">Splendidivirga corallicola</name>
    <dbReference type="NCBI Taxonomy" id="3051826"/>
    <lineage>
        <taxon>Bacteria</taxon>
        <taxon>Pseudomonadati</taxon>
        <taxon>Bacteroidota</taxon>
        <taxon>Cytophagia</taxon>
        <taxon>Cytophagales</taxon>
        <taxon>Splendidivirgaceae</taxon>
        <taxon>Splendidivirga</taxon>
    </lineage>
</organism>
<dbReference type="SUPFAM" id="SSF51126">
    <property type="entry name" value="Pectin lyase-like"/>
    <property type="match status" value="1"/>
</dbReference>
<feature type="domain" description="G8" evidence="2">
    <location>
        <begin position="58"/>
        <end position="178"/>
    </location>
</feature>
<dbReference type="SMART" id="SM01225">
    <property type="entry name" value="G8"/>
    <property type="match status" value="1"/>
</dbReference>
<evidence type="ECO:0000259" key="2">
    <source>
        <dbReference type="PROSITE" id="PS51484"/>
    </source>
</evidence>
<dbReference type="NCBIfam" id="TIGR04183">
    <property type="entry name" value="Por_Secre_tail"/>
    <property type="match status" value="1"/>
</dbReference>
<dbReference type="Proteomes" id="UP001172082">
    <property type="component" value="Unassembled WGS sequence"/>
</dbReference>
<sequence length="908" mass="99923">MRNLILILLICFGCELDCFGQVVWGSEAASANPMKPLGTNYTPDFTAISGTGNWSDAGTWGGATPTDNSRVEIPSGATVIVDGEIPEAIKSIVLKGTLKFANSINTKLRVEYLHSMASGTLEIGTPTAPIADGVTAEITFPDLGGSTTDFWGYVPGMVLMGPVTMHGQAKTTWTTLGTNAVKGTNTLTLGTEPTGWKVGDKLVVAATTPQNMTSDDVATIESISGTSVTLTSPLTYDHQPPTQAPDLKVHVANYTRNIKISSENTSVSAKRRGHIMYMHNLNVVMKFVECENLGRTDKRVRVNDFTGWGLDLYEGQTRAPNFSPPLGSNTNPRGRYSVHFHRGGVNPALTPAHVEGVTVFDDPGWGFVNHSSRVDFVKNATYGVVGGAFNTEAGDETGSFVENIALRTVNPDDPFQDVRLPEATVDDREGGMDFAFQGDAFWFHSWGVTIEGNVAAGTSGHSYVFWPEGLFELGLGRREGTPAYHISDPAMRALVEGTTSKESGLPWTFDCWMIPAKPFKNNTAYTANKGISSYYSHTRFLAIDDEEVGVNNKVPQAYRDMLDINIDRSIIWNIRITGMEFFYNSHVTVTNSEVYGYGSPSTSRGIDADHFHNLDNWLFNNITIKGFNNSNVALSVPMNANSVIVENSTFDNTHTDIKIRESNFRYGLEPDEQDRVIGQIQRNLMLKNLTFTNPDRNIVMAANFDMNHELQDGVTFTGDAKNLYYFLIKENITLDYGPFDNMKLYFDEQAPDFIPINDTNYFRLDDDEGTPDPEWQVPGAFRNKTNLELRALGQTNGASFGGEILPSTAVDHPTIVGGKVGADMILHINTHEASPLFSIYPNPTIESFKINTSLRAYTVRILSLTGQSMDIDLTDDRIITHHLPAGIYLVQIIDEESNQIFTTKLVKN</sequence>
<dbReference type="InterPro" id="IPR011050">
    <property type="entry name" value="Pectin_lyase_fold/virulence"/>
</dbReference>
<evidence type="ECO:0000313" key="4">
    <source>
        <dbReference type="Proteomes" id="UP001172082"/>
    </source>
</evidence>
<reference evidence="3" key="1">
    <citation type="submission" date="2023-06" db="EMBL/GenBank/DDBJ databases">
        <title>Genomic of Parafulvivirga corallium.</title>
        <authorList>
            <person name="Wang G."/>
        </authorList>
    </citation>
    <scope>NUCLEOTIDE SEQUENCE</scope>
    <source>
        <strain evidence="3">BMA10</strain>
    </source>
</reference>
<comment type="caution">
    <text evidence="3">The sequence shown here is derived from an EMBL/GenBank/DDBJ whole genome shotgun (WGS) entry which is preliminary data.</text>
</comment>
<dbReference type="InterPro" id="IPR026444">
    <property type="entry name" value="Secre_tail"/>
</dbReference>
<evidence type="ECO:0000313" key="3">
    <source>
        <dbReference type="EMBL" id="MDN5202813.1"/>
    </source>
</evidence>
<evidence type="ECO:0000256" key="1">
    <source>
        <dbReference type="ARBA" id="ARBA00022729"/>
    </source>
</evidence>
<dbReference type="Pfam" id="PF10162">
    <property type="entry name" value="G8"/>
    <property type="match status" value="1"/>
</dbReference>
<keyword evidence="1" id="KW-0732">Signal</keyword>
<name>A0ABT8KQV9_9BACT</name>
<dbReference type="EMBL" id="JAUJEA010000005">
    <property type="protein sequence ID" value="MDN5202813.1"/>
    <property type="molecule type" value="Genomic_DNA"/>
</dbReference>